<evidence type="ECO:0000256" key="5">
    <source>
        <dbReference type="ARBA" id="ARBA00022519"/>
    </source>
</evidence>
<dbReference type="Pfam" id="PF07670">
    <property type="entry name" value="Gate"/>
    <property type="match status" value="2"/>
</dbReference>
<protein>
    <recommendedName>
        <fullName evidence="13 16">Ferrous iron transport protein B</fullName>
    </recommendedName>
</protein>
<feature type="binding site" evidence="15">
    <location>
        <position position="27"/>
    </location>
    <ligand>
        <name>Mg(2+)</name>
        <dbReference type="ChEBI" id="CHEBI:18420"/>
        <label>2</label>
    </ligand>
</feature>
<dbReference type="Pfam" id="PF02421">
    <property type="entry name" value="FeoB_N"/>
    <property type="match status" value="1"/>
</dbReference>
<evidence type="ECO:0000256" key="16">
    <source>
        <dbReference type="RuleBase" id="RU362098"/>
    </source>
</evidence>
<feature type="binding site" evidence="14">
    <location>
        <begin position="37"/>
        <end position="41"/>
    </location>
    <ligand>
        <name>GTP</name>
        <dbReference type="ChEBI" id="CHEBI:37565"/>
        <label>1</label>
    </ligand>
</feature>
<feature type="binding site" evidence="14">
    <location>
        <begin position="12"/>
        <end position="19"/>
    </location>
    <ligand>
        <name>GTP</name>
        <dbReference type="ChEBI" id="CHEBI:37565"/>
        <label>1</label>
    </ligand>
</feature>
<dbReference type="InterPro" id="IPR027417">
    <property type="entry name" value="P-loop_NTPase"/>
</dbReference>
<dbReference type="Pfam" id="PF07664">
    <property type="entry name" value="FeoB_C"/>
    <property type="match status" value="1"/>
</dbReference>
<feature type="binding site" evidence="14">
    <location>
        <begin position="118"/>
        <end position="121"/>
    </location>
    <ligand>
        <name>GTP</name>
        <dbReference type="ChEBI" id="CHEBI:37565"/>
        <label>1</label>
    </ligand>
</feature>
<dbReference type="GO" id="GO:0015093">
    <property type="term" value="F:ferrous iron transmembrane transporter activity"/>
    <property type="evidence" value="ECO:0007669"/>
    <property type="project" value="UniProtKB-UniRule"/>
</dbReference>
<evidence type="ECO:0000256" key="6">
    <source>
        <dbReference type="ARBA" id="ARBA00022692"/>
    </source>
</evidence>
<dbReference type="GO" id="GO:0005886">
    <property type="term" value="C:plasma membrane"/>
    <property type="evidence" value="ECO:0007669"/>
    <property type="project" value="UniProtKB-SubCell"/>
</dbReference>
<feature type="transmembrane region" description="Helical" evidence="16">
    <location>
        <begin position="294"/>
        <end position="313"/>
    </location>
</feature>
<evidence type="ECO:0000256" key="7">
    <source>
        <dbReference type="ARBA" id="ARBA00022741"/>
    </source>
</evidence>
<dbReference type="EMBL" id="AP028679">
    <property type="protein sequence ID" value="BEQ14594.1"/>
    <property type="molecule type" value="Genomic_DNA"/>
</dbReference>
<evidence type="ECO:0000313" key="19">
    <source>
        <dbReference type="Proteomes" id="UP001366166"/>
    </source>
</evidence>
<dbReference type="InterPro" id="IPR050860">
    <property type="entry name" value="FeoB_GTPase"/>
</dbReference>
<proteinExistence type="inferred from homology"/>
<dbReference type="InterPro" id="IPR011640">
    <property type="entry name" value="Fe2_transport_prot_B_C"/>
</dbReference>
<evidence type="ECO:0000259" key="17">
    <source>
        <dbReference type="PROSITE" id="PS51711"/>
    </source>
</evidence>
<dbReference type="PRINTS" id="PR00326">
    <property type="entry name" value="GTP1OBG"/>
</dbReference>
<dbReference type="InterPro" id="IPR041069">
    <property type="entry name" value="FeoB_Cyto"/>
</dbReference>
<dbReference type="Proteomes" id="UP001366166">
    <property type="component" value="Chromosome"/>
</dbReference>
<evidence type="ECO:0000256" key="11">
    <source>
        <dbReference type="ARBA" id="ARBA00023134"/>
    </source>
</evidence>
<evidence type="ECO:0000256" key="9">
    <source>
        <dbReference type="ARBA" id="ARBA00023004"/>
    </source>
</evidence>
<keyword evidence="4 16" id="KW-0410">Iron transport</keyword>
<keyword evidence="9 16" id="KW-0408">Iron</keyword>
<feature type="binding site" evidence="14">
    <location>
        <begin position="58"/>
        <end position="61"/>
    </location>
    <ligand>
        <name>GTP</name>
        <dbReference type="ChEBI" id="CHEBI:37565"/>
        <label>1</label>
    </ligand>
</feature>
<dbReference type="InterPro" id="IPR003373">
    <property type="entry name" value="Fe2_transport_prot-B"/>
</dbReference>
<keyword evidence="10" id="KW-0406">Ion transport</keyword>
<feature type="transmembrane region" description="Helical" evidence="16">
    <location>
        <begin position="319"/>
        <end position="337"/>
    </location>
</feature>
<evidence type="ECO:0000256" key="8">
    <source>
        <dbReference type="ARBA" id="ARBA00022989"/>
    </source>
</evidence>
<dbReference type="InterPro" id="IPR006073">
    <property type="entry name" value="GTP-bd"/>
</dbReference>
<feature type="transmembrane region" description="Helical" evidence="16">
    <location>
        <begin position="465"/>
        <end position="484"/>
    </location>
</feature>
<feature type="binding site" evidence="15">
    <location>
        <position position="23"/>
    </location>
    <ligand>
        <name>Mg(2+)</name>
        <dbReference type="ChEBI" id="CHEBI:18420"/>
        <label>2</label>
    </ligand>
</feature>
<keyword evidence="15" id="KW-0460">Magnesium</keyword>
<gene>
    <name evidence="18" type="primary">feoB</name>
    <name evidence="18" type="ORF">FAK_16600</name>
</gene>
<keyword evidence="2 16" id="KW-0813">Transport</keyword>
<keyword evidence="6 16" id="KW-0812">Transmembrane</keyword>
<dbReference type="CDD" id="cd01879">
    <property type="entry name" value="FeoB"/>
    <property type="match status" value="1"/>
</dbReference>
<evidence type="ECO:0000256" key="1">
    <source>
        <dbReference type="ARBA" id="ARBA00004429"/>
    </source>
</evidence>
<keyword evidence="12 16" id="KW-0472">Membrane</keyword>
<evidence type="ECO:0000256" key="14">
    <source>
        <dbReference type="PIRSR" id="PIRSR603373-1"/>
    </source>
</evidence>
<dbReference type="Gene3D" id="1.10.287.1770">
    <property type="match status" value="1"/>
</dbReference>
<dbReference type="GO" id="GO:0046872">
    <property type="term" value="F:metal ion binding"/>
    <property type="evidence" value="ECO:0007669"/>
    <property type="project" value="UniProtKB-KW"/>
</dbReference>
<dbReference type="Gene3D" id="3.40.50.300">
    <property type="entry name" value="P-loop containing nucleotide triphosphate hydrolases"/>
    <property type="match status" value="1"/>
</dbReference>
<keyword evidence="3" id="KW-1003">Cell membrane</keyword>
<comment type="subcellular location">
    <subcellularLocation>
        <location evidence="1 16">Cell inner membrane</location>
        <topology evidence="1 16">Multi-pass membrane protein</topology>
    </subcellularLocation>
</comment>
<evidence type="ECO:0000256" key="2">
    <source>
        <dbReference type="ARBA" id="ARBA00022448"/>
    </source>
</evidence>
<keyword evidence="11 14" id="KW-0342">GTP-binding</keyword>
<feature type="binding site" evidence="15">
    <location>
        <position position="24"/>
    </location>
    <ligand>
        <name>Mg(2+)</name>
        <dbReference type="ChEBI" id="CHEBI:18420"/>
        <label>2</label>
    </ligand>
</feature>
<evidence type="ECO:0000313" key="18">
    <source>
        <dbReference type="EMBL" id="BEQ14594.1"/>
    </source>
</evidence>
<evidence type="ECO:0000256" key="13">
    <source>
        <dbReference type="NCBIfam" id="TIGR00437"/>
    </source>
</evidence>
<dbReference type="InterPro" id="IPR011642">
    <property type="entry name" value="Gate_dom"/>
</dbReference>
<evidence type="ECO:0000256" key="10">
    <source>
        <dbReference type="ARBA" id="ARBA00023065"/>
    </source>
</evidence>
<keyword evidence="15" id="KW-0479">Metal-binding</keyword>
<comment type="function">
    <text evidence="16">Probable transporter of a GTP-driven Fe(2+) uptake system.</text>
</comment>
<feature type="transmembrane region" description="Helical" evidence="16">
    <location>
        <begin position="526"/>
        <end position="546"/>
    </location>
</feature>
<feature type="transmembrane region" description="Helical" evidence="16">
    <location>
        <begin position="432"/>
        <end position="459"/>
    </location>
</feature>
<dbReference type="PANTHER" id="PTHR43185:SF1">
    <property type="entry name" value="FE(2+) TRANSPORTER FEOB"/>
    <property type="match status" value="1"/>
</dbReference>
<feature type="domain" description="FeoB-type G" evidence="17">
    <location>
        <begin position="5"/>
        <end position="167"/>
    </location>
</feature>
<feature type="transmembrane region" description="Helical" evidence="16">
    <location>
        <begin position="683"/>
        <end position="703"/>
    </location>
</feature>
<dbReference type="InterPro" id="IPR005225">
    <property type="entry name" value="Small_GTP-bd"/>
</dbReference>
<feature type="transmembrane region" description="Helical" evidence="16">
    <location>
        <begin position="394"/>
        <end position="420"/>
    </location>
</feature>
<comment type="similarity">
    <text evidence="16">Belongs to the TRAFAC class TrmE-Era-EngA-EngB-Septin-like GTPase superfamily. FeoB GTPase (TC 9.A.8) family.</text>
</comment>
<sequence>MASEKITVALAGNPNAGKTSLFNALTGARQHVGNYPGVTVEKKWGHVSLGGQEVEIVDLPGVYSLTAYSLEELVARDYLVQEKPDVVVDVVDAANLERNLYLAVQLLELGVPLVIALNMVDVADGRGLKIDPDKLGRLLGVPVVPTVARRGKGVERLLDEAVEKARRQKTWRPLELSYGSDVDQALGELTAKLGGVGPALSPLSPRWVSIKLLENDAEVQKQISRELQLDGQLDPMRHKLAEHLRLTMDDDPEGVIADYRYGFIGGIYRQAVQETRAHRLELSDRIDKVLTNRLVGPLILLAILYGIYQFVFWASEAPVGWLEGLFGWLGGMAEASLPDGFVKSLIISGIIDGVGGVLGFVPLIMFMFFVIAVLEDTGYLARVAYLLDRVLRLFGLHGNSVMAMIVSGGISGGCAVPGVMAARTLKDPKARLATILTVPMMNCGAKLPVYALLIGAFFAAQQAQMLFALTLVSWGLALVAARVLRWTVLKGDTAPFVMELPPYRLPTLRGLLIHTWERTWQYIKKAGTVILGISILMWALMSFPALPEERAAAWEAKAEAAVTEEARQEIEYQQGQDELAYSVAGRLGRALNYVTAPLGFDWRTNVALVGGFAAKEVVVSTLGTAYSLGELDPEDTGGLSERLAKEPGWNPLKAFALMLFVMIYAPCFVTVAVIRNETGGWKWALFAMAYSTGAAYVIALLVYQGGKLLGLG</sequence>
<keyword evidence="7 14" id="KW-0547">Nucleotide-binding</keyword>
<feature type="transmembrane region" description="Helical" evidence="16">
    <location>
        <begin position="654"/>
        <end position="674"/>
    </location>
</feature>
<feature type="transmembrane region" description="Helical" evidence="16">
    <location>
        <begin position="349"/>
        <end position="374"/>
    </location>
</feature>
<keyword evidence="19" id="KW-1185">Reference proteome</keyword>
<evidence type="ECO:0000256" key="3">
    <source>
        <dbReference type="ARBA" id="ARBA00022475"/>
    </source>
</evidence>
<reference evidence="19" key="1">
    <citation type="journal article" date="2023" name="Arch. Microbiol.">
        <title>Desulfoferula mesophilus gen. nov. sp. nov., a mesophilic sulfate-reducing bacterium isolated from a brackish lake sediment.</title>
        <authorList>
            <person name="Watanabe T."/>
            <person name="Yabe T."/>
            <person name="Tsuji J.M."/>
            <person name="Fukui M."/>
        </authorList>
    </citation>
    <scope>NUCLEOTIDE SEQUENCE [LARGE SCALE GENOMIC DNA]</scope>
    <source>
        <strain evidence="19">12FAK</strain>
    </source>
</reference>
<accession>A0AAU9EH63</accession>
<dbReference type="NCBIfam" id="TIGR00437">
    <property type="entry name" value="feoB"/>
    <property type="match status" value="1"/>
</dbReference>
<organism evidence="18 19">
    <name type="scientific">Desulfoferula mesophila</name>
    <dbReference type="NCBI Taxonomy" id="3058419"/>
    <lineage>
        <taxon>Bacteria</taxon>
        <taxon>Pseudomonadati</taxon>
        <taxon>Thermodesulfobacteriota</taxon>
        <taxon>Desulfarculia</taxon>
        <taxon>Desulfarculales</taxon>
        <taxon>Desulfarculaceae</taxon>
        <taxon>Desulfoferula</taxon>
    </lineage>
</organism>
<feature type="binding site" evidence="15">
    <location>
        <position position="26"/>
    </location>
    <ligand>
        <name>Mg(2+)</name>
        <dbReference type="ChEBI" id="CHEBI:18420"/>
        <label>2</label>
    </ligand>
</feature>
<dbReference type="Pfam" id="PF17910">
    <property type="entry name" value="FeoB_Cyto"/>
    <property type="match status" value="1"/>
</dbReference>
<keyword evidence="5" id="KW-0997">Cell inner membrane</keyword>
<dbReference type="AlphaFoldDB" id="A0AAU9EH63"/>
<keyword evidence="8 16" id="KW-1133">Transmembrane helix</keyword>
<evidence type="ECO:0000256" key="12">
    <source>
        <dbReference type="ARBA" id="ARBA00023136"/>
    </source>
</evidence>
<dbReference type="NCBIfam" id="TIGR00231">
    <property type="entry name" value="small_GTP"/>
    <property type="match status" value="1"/>
</dbReference>
<dbReference type="RefSeq" id="WP_338606298.1">
    <property type="nucleotide sequence ID" value="NZ_AP028679.1"/>
</dbReference>
<evidence type="ECO:0000256" key="15">
    <source>
        <dbReference type="PIRSR" id="PIRSR603373-2"/>
    </source>
</evidence>
<dbReference type="SUPFAM" id="SSF52540">
    <property type="entry name" value="P-loop containing nucleoside triphosphate hydrolases"/>
    <property type="match status" value="1"/>
</dbReference>
<name>A0AAU9EH63_9BACT</name>
<dbReference type="PROSITE" id="PS51711">
    <property type="entry name" value="G_FEOB"/>
    <property type="match status" value="1"/>
</dbReference>
<dbReference type="FunFam" id="3.40.50.300:FF:000426">
    <property type="entry name" value="Ferrous iron transport protein B"/>
    <property type="match status" value="1"/>
</dbReference>
<dbReference type="GO" id="GO:0005525">
    <property type="term" value="F:GTP binding"/>
    <property type="evidence" value="ECO:0007669"/>
    <property type="project" value="UniProtKB-KW"/>
</dbReference>
<dbReference type="KEGG" id="dmp:FAK_16600"/>
<dbReference type="PANTHER" id="PTHR43185">
    <property type="entry name" value="FERROUS IRON TRANSPORT PROTEIN B"/>
    <property type="match status" value="1"/>
</dbReference>
<evidence type="ECO:0000256" key="4">
    <source>
        <dbReference type="ARBA" id="ARBA00022496"/>
    </source>
</evidence>
<dbReference type="InterPro" id="IPR030389">
    <property type="entry name" value="G_FEOB_dom"/>
</dbReference>